<reference evidence="1" key="2">
    <citation type="journal article" date="2015" name="Fish Shellfish Immunol.">
        <title>Early steps in the European eel (Anguilla anguilla)-Vibrio vulnificus interaction in the gills: Role of the RtxA13 toxin.</title>
        <authorList>
            <person name="Callol A."/>
            <person name="Pajuelo D."/>
            <person name="Ebbesson L."/>
            <person name="Teles M."/>
            <person name="MacKenzie S."/>
            <person name="Amaro C."/>
        </authorList>
    </citation>
    <scope>NUCLEOTIDE SEQUENCE</scope>
</reference>
<protein>
    <submittedName>
        <fullName evidence="1">Uncharacterized protein</fullName>
    </submittedName>
</protein>
<proteinExistence type="predicted"/>
<organism evidence="1">
    <name type="scientific">Anguilla anguilla</name>
    <name type="common">European freshwater eel</name>
    <name type="synonym">Muraena anguilla</name>
    <dbReference type="NCBI Taxonomy" id="7936"/>
    <lineage>
        <taxon>Eukaryota</taxon>
        <taxon>Metazoa</taxon>
        <taxon>Chordata</taxon>
        <taxon>Craniata</taxon>
        <taxon>Vertebrata</taxon>
        <taxon>Euteleostomi</taxon>
        <taxon>Actinopterygii</taxon>
        <taxon>Neopterygii</taxon>
        <taxon>Teleostei</taxon>
        <taxon>Anguilliformes</taxon>
        <taxon>Anguillidae</taxon>
        <taxon>Anguilla</taxon>
    </lineage>
</organism>
<name>A0A0E9S9I7_ANGAN</name>
<evidence type="ECO:0000313" key="1">
    <source>
        <dbReference type="EMBL" id="JAH37330.1"/>
    </source>
</evidence>
<accession>A0A0E9S9I7</accession>
<sequence length="26" mass="3001">MLHLNGKHVVTEFCSSMLSKYGPHFH</sequence>
<dbReference type="EMBL" id="GBXM01071247">
    <property type="protein sequence ID" value="JAH37330.1"/>
    <property type="molecule type" value="Transcribed_RNA"/>
</dbReference>
<dbReference type="AlphaFoldDB" id="A0A0E9S9I7"/>
<reference evidence="1" key="1">
    <citation type="submission" date="2014-11" db="EMBL/GenBank/DDBJ databases">
        <authorList>
            <person name="Amaro Gonzalez C."/>
        </authorList>
    </citation>
    <scope>NUCLEOTIDE SEQUENCE</scope>
</reference>